<accession>A0A834P2W2</accession>
<name>A0A834P2W2_VESPE</name>
<dbReference type="PANTHER" id="PTHR45913">
    <property type="entry name" value="EPM2A-INTERACTING PROTEIN 1"/>
    <property type="match status" value="1"/>
</dbReference>
<keyword evidence="2" id="KW-1185">Reference proteome</keyword>
<comment type="caution">
    <text evidence="1">The sequence shown here is derived from an EMBL/GenBank/DDBJ whole genome shotgun (WGS) entry which is preliminary data.</text>
</comment>
<protein>
    <submittedName>
        <fullName evidence="1">Uncharacterized protein</fullName>
    </submittedName>
</protein>
<dbReference type="AlphaFoldDB" id="A0A834P2W2"/>
<evidence type="ECO:0000313" key="2">
    <source>
        <dbReference type="Proteomes" id="UP000600918"/>
    </source>
</evidence>
<dbReference type="PANTHER" id="PTHR45913:SF5">
    <property type="entry name" value="GENERAL TRANSCRIPTION FACTOR II-I REPEAT DOMAIN-CONTAINING PROTEIN 2A-LIKE PROTEIN"/>
    <property type="match status" value="1"/>
</dbReference>
<sequence length="130" mass="15467">MRATGQLWSANSRNVARNNFPKLRKHAPQILSLFGSTYICNTIFSIMNINKSELRPKLTEEHLQVMLRIHTIDLEPRSILLLRRNDNCTNPPFRSRNLFIFFFFLNYLVIFQETIQPLEIEYNQEQIKII</sequence>
<proteinExistence type="predicted"/>
<organism evidence="1 2">
    <name type="scientific">Vespula pensylvanica</name>
    <name type="common">Western yellow jacket</name>
    <name type="synonym">Wasp</name>
    <dbReference type="NCBI Taxonomy" id="30213"/>
    <lineage>
        <taxon>Eukaryota</taxon>
        <taxon>Metazoa</taxon>
        <taxon>Ecdysozoa</taxon>
        <taxon>Arthropoda</taxon>
        <taxon>Hexapoda</taxon>
        <taxon>Insecta</taxon>
        <taxon>Pterygota</taxon>
        <taxon>Neoptera</taxon>
        <taxon>Endopterygota</taxon>
        <taxon>Hymenoptera</taxon>
        <taxon>Apocrita</taxon>
        <taxon>Aculeata</taxon>
        <taxon>Vespoidea</taxon>
        <taxon>Vespidae</taxon>
        <taxon>Vespinae</taxon>
        <taxon>Vespula</taxon>
    </lineage>
</organism>
<gene>
    <name evidence="1" type="ORF">H0235_008326</name>
</gene>
<reference evidence="1" key="1">
    <citation type="journal article" date="2020" name="G3 (Bethesda)">
        <title>High-Quality Assemblies for Three Invasive Social Wasps from the &lt;i&gt;Vespula&lt;/i&gt; Genus.</title>
        <authorList>
            <person name="Harrop T.W.R."/>
            <person name="Guhlin J."/>
            <person name="McLaughlin G.M."/>
            <person name="Permina E."/>
            <person name="Stockwell P."/>
            <person name="Gilligan J."/>
            <person name="Le Lec M.F."/>
            <person name="Gruber M.A.M."/>
            <person name="Quinn O."/>
            <person name="Lovegrove M."/>
            <person name="Duncan E.J."/>
            <person name="Remnant E.J."/>
            <person name="Van Eeckhoven J."/>
            <person name="Graham B."/>
            <person name="Knapp R.A."/>
            <person name="Langford K.W."/>
            <person name="Kronenberg Z."/>
            <person name="Press M.O."/>
            <person name="Eacker S.M."/>
            <person name="Wilson-Rankin E.E."/>
            <person name="Purcell J."/>
            <person name="Lester P.J."/>
            <person name="Dearden P.K."/>
        </authorList>
    </citation>
    <scope>NUCLEOTIDE SEQUENCE</scope>
    <source>
        <strain evidence="1">Volc-1</strain>
    </source>
</reference>
<dbReference type="EMBL" id="JACSDY010000006">
    <property type="protein sequence ID" value="KAF7425888.1"/>
    <property type="molecule type" value="Genomic_DNA"/>
</dbReference>
<evidence type="ECO:0000313" key="1">
    <source>
        <dbReference type="EMBL" id="KAF7425888.1"/>
    </source>
</evidence>
<dbReference type="Proteomes" id="UP000600918">
    <property type="component" value="Unassembled WGS sequence"/>
</dbReference>